<organism evidence="2">
    <name type="scientific">Sipha flava</name>
    <name type="common">yellow sugarcane aphid</name>
    <dbReference type="NCBI Taxonomy" id="143950"/>
    <lineage>
        <taxon>Eukaryota</taxon>
        <taxon>Metazoa</taxon>
        <taxon>Ecdysozoa</taxon>
        <taxon>Arthropoda</taxon>
        <taxon>Hexapoda</taxon>
        <taxon>Insecta</taxon>
        <taxon>Pterygota</taxon>
        <taxon>Neoptera</taxon>
        <taxon>Paraneoptera</taxon>
        <taxon>Hemiptera</taxon>
        <taxon>Sternorrhyncha</taxon>
        <taxon>Aphidomorpha</taxon>
        <taxon>Aphidoidea</taxon>
        <taxon>Aphididae</taxon>
        <taxon>Sipha</taxon>
    </lineage>
</organism>
<dbReference type="EMBL" id="GGMS01001002">
    <property type="protein sequence ID" value="MBY70205.1"/>
    <property type="molecule type" value="Transcribed_RNA"/>
</dbReference>
<sequence>MKCTCTSTNIYVYLTNGNDDDDGRRKTVLHRLQRNANKMLRRTEEKKNGTTESAVSCSAERGDRFHRADDEDQNVFADRAGHTRSRTHVERDTRGAGHTRSRTKRRTDRPAADITSSIAHRL</sequence>
<feature type="region of interest" description="Disordered" evidence="1">
    <location>
        <begin position="42"/>
        <end position="122"/>
    </location>
</feature>
<reference evidence="2" key="1">
    <citation type="submission" date="2018-04" db="EMBL/GenBank/DDBJ databases">
        <title>Transcriptome assembly of Sipha flava.</title>
        <authorList>
            <person name="Scully E.D."/>
            <person name="Geib S.M."/>
            <person name="Palmer N.A."/>
            <person name="Koch K."/>
            <person name="Bradshaw J."/>
            <person name="Heng-Moss T."/>
            <person name="Sarath G."/>
        </authorList>
    </citation>
    <scope>NUCLEOTIDE SEQUENCE</scope>
</reference>
<dbReference type="AlphaFoldDB" id="A0A2S2PXD3"/>
<feature type="compositionally biased region" description="Basic and acidic residues" evidence="1">
    <location>
        <begin position="60"/>
        <end position="69"/>
    </location>
</feature>
<gene>
    <name evidence="2" type="ORF">g.140372</name>
</gene>
<accession>A0A2S2PXD3</accession>
<proteinExistence type="predicted"/>
<feature type="compositionally biased region" description="Basic residues" evidence="1">
    <location>
        <begin position="97"/>
        <end position="107"/>
    </location>
</feature>
<protein>
    <submittedName>
        <fullName evidence="2">Uncharacterized protein</fullName>
    </submittedName>
</protein>
<name>A0A2S2PXD3_9HEMI</name>
<evidence type="ECO:0000256" key="1">
    <source>
        <dbReference type="SAM" id="MobiDB-lite"/>
    </source>
</evidence>
<evidence type="ECO:0000313" key="2">
    <source>
        <dbReference type="EMBL" id="MBY70205.1"/>
    </source>
</evidence>